<organism evidence="5 6">
    <name type="scientific">Rhizodiscina lignyota</name>
    <dbReference type="NCBI Taxonomy" id="1504668"/>
    <lineage>
        <taxon>Eukaryota</taxon>
        <taxon>Fungi</taxon>
        <taxon>Dikarya</taxon>
        <taxon>Ascomycota</taxon>
        <taxon>Pezizomycotina</taxon>
        <taxon>Dothideomycetes</taxon>
        <taxon>Pleosporomycetidae</taxon>
        <taxon>Aulographales</taxon>
        <taxon>Rhizodiscinaceae</taxon>
        <taxon>Rhizodiscina</taxon>
    </lineage>
</organism>
<dbReference type="Pfam" id="PF11707">
    <property type="entry name" value="Npa1"/>
    <property type="match status" value="1"/>
</dbReference>
<dbReference type="InterPro" id="IPR021714">
    <property type="entry name" value="URB1_N"/>
</dbReference>
<evidence type="ECO:0000256" key="1">
    <source>
        <dbReference type="SAM" id="MobiDB-lite"/>
    </source>
</evidence>
<dbReference type="GO" id="GO:0000463">
    <property type="term" value="P:maturation of LSU-rRNA from tricistronic rRNA transcript (SSU-rRNA, 5.8S rRNA, LSU-rRNA)"/>
    <property type="evidence" value="ECO:0007669"/>
    <property type="project" value="TreeGrafter"/>
</dbReference>
<dbReference type="EMBL" id="ML978122">
    <property type="protein sequence ID" value="KAF2102415.1"/>
    <property type="molecule type" value="Genomic_DNA"/>
</dbReference>
<accession>A0A9P4M9R6</accession>
<dbReference type="InterPro" id="IPR059018">
    <property type="entry name" value="HEAT_URB1"/>
</dbReference>
<sequence length="1148" mass="128894">MAKRHVAADDTASHNRDHKRQKFVSSGKSPAGPETVTSARHLQFLLSFQQDAPQQLTVGIQSFRNFLNSILYPPESDDDIGARKAILVEFLQSQKPRNADDEHIFLESLIQTWSYASQTNNSGLVGAATAVLALLLKLLSSQLDLHEHGVNLCRTILQIPQLKLLSRSLTAPKHNEFVISPALRLLTEVVSFDGGIFAKRLYSHREFAFDPQVIARNISNKGASEDRDPAKPSLRSNTIKYLLANFKYQNEGAKADIIKNGNISRSLFAHLVEDAPELVKNILQVLKTNVILDEDVPRSSKSYLFDDRNLASIAGVLRKRHAEDQSDDSGKSVQQVTYEFLILVCTTPNLGVLRNSQGWYPPSTVQSHQSEDETNGASVDLGLDGIDWYSNFIGRVPVRNTALASFLQVLRPYSNELEQQLLLEIFKASPELVADYFFKKATFSFDPKLTATWIGYSSFLFSTVQLPIPLHFGLPDGFAAAPPPASIVVESILPQPLTQKVLTRCLNQTSELISFFATRILVVALQKLKRVLKMFDKAASAKGALWAEATKRLQSEVAQRCVPMKDLMMLFRKTSPEKIMQYEATTRLLSLYYDVLPLVALEEKLDASISLTSALEDIEKQTEEGELVQMRMITLGHLLHIARHTQGMQWWKKPDTLQYSPFTTLLKLASNSKTYSSEVAAILESIVDETAILQTKSNPSALMALLASLRPRDDVETSAEVIGFLDSCLTRFMKRPIKYEDDLDALIADEIPGKKRKSDPIILSVSLLAIVEQISFVEKAKPKAINDVVEWLAKFLNFLTQCGENTTALKAVRDRIVESALSSKSAIRTLNDAFKREEQLGDFLVGLKHDVAVPEIDKMEVEHAALDFSQYWKETRVPQEDEKHNGLNRWTQKDVEEAIEDGHIEALLLCLSSRDESISRQALTNVRKFIVKLDASTYEEREQLSLLLNEFVETISQRSESMPVPYLATTFTSATLRVLTDPTHCMYAKINKFLNRGPAWTISKLPSYWAQHILLEPPELDDAHYQEVSWMLDWLFDGLRTPEDMNRLRICGTFERILSLYSAACVTKSVKESILKIVSRATSVEGGSTTLVTRTGILSWLDGMVAVQNGDESLLKALKQRIWDTCDQGKVMEWSGGEVRKLVQKDIV</sequence>
<dbReference type="InterPro" id="IPR032436">
    <property type="entry name" value="URB1_C"/>
</dbReference>
<dbReference type="OrthoDB" id="72892at2759"/>
<dbReference type="GO" id="GO:0000466">
    <property type="term" value="P:maturation of 5.8S rRNA from tricistronic rRNA transcript (SSU-rRNA, 5.8S rRNA, LSU-rRNA)"/>
    <property type="evidence" value="ECO:0007669"/>
    <property type="project" value="TreeGrafter"/>
</dbReference>
<dbReference type="PANTHER" id="PTHR13500">
    <property type="entry name" value="NUCLEOLAR PRERIBOSOMAL-ASSOCIATED PROTEIN 1"/>
    <property type="match status" value="1"/>
</dbReference>
<evidence type="ECO:0000259" key="3">
    <source>
        <dbReference type="Pfam" id="PF16201"/>
    </source>
</evidence>
<dbReference type="Proteomes" id="UP000799772">
    <property type="component" value="Unassembled WGS sequence"/>
</dbReference>
<dbReference type="GO" id="GO:0005730">
    <property type="term" value="C:nucleolus"/>
    <property type="evidence" value="ECO:0007669"/>
    <property type="project" value="TreeGrafter"/>
</dbReference>
<feature type="compositionally biased region" description="Basic and acidic residues" evidence="1">
    <location>
        <begin position="1"/>
        <end position="15"/>
    </location>
</feature>
<proteinExistence type="predicted"/>
<dbReference type="InterPro" id="IPR016024">
    <property type="entry name" value="ARM-type_fold"/>
</dbReference>
<dbReference type="PANTHER" id="PTHR13500:SF0">
    <property type="entry name" value="NUCLEOLAR PRE-RIBOSOMAL-ASSOCIATED PROTEIN 1"/>
    <property type="match status" value="1"/>
</dbReference>
<comment type="caution">
    <text evidence="5">The sequence shown here is derived from an EMBL/GenBank/DDBJ whole genome shotgun (WGS) entry which is preliminary data.</text>
</comment>
<dbReference type="AlphaFoldDB" id="A0A9P4M9R6"/>
<evidence type="ECO:0000313" key="5">
    <source>
        <dbReference type="EMBL" id="KAF2102415.1"/>
    </source>
</evidence>
<reference evidence="5" key="1">
    <citation type="journal article" date="2020" name="Stud. Mycol.">
        <title>101 Dothideomycetes genomes: a test case for predicting lifestyles and emergence of pathogens.</title>
        <authorList>
            <person name="Haridas S."/>
            <person name="Albert R."/>
            <person name="Binder M."/>
            <person name="Bloem J."/>
            <person name="Labutti K."/>
            <person name="Salamov A."/>
            <person name="Andreopoulos B."/>
            <person name="Baker S."/>
            <person name="Barry K."/>
            <person name="Bills G."/>
            <person name="Bluhm B."/>
            <person name="Cannon C."/>
            <person name="Castanera R."/>
            <person name="Culley D."/>
            <person name="Daum C."/>
            <person name="Ezra D."/>
            <person name="Gonzalez J."/>
            <person name="Henrissat B."/>
            <person name="Kuo A."/>
            <person name="Liang C."/>
            <person name="Lipzen A."/>
            <person name="Lutzoni F."/>
            <person name="Magnuson J."/>
            <person name="Mondo S."/>
            <person name="Nolan M."/>
            <person name="Ohm R."/>
            <person name="Pangilinan J."/>
            <person name="Park H.-J."/>
            <person name="Ramirez L."/>
            <person name="Alfaro M."/>
            <person name="Sun H."/>
            <person name="Tritt A."/>
            <person name="Yoshinaga Y."/>
            <person name="Zwiers L.-H."/>
            <person name="Turgeon B."/>
            <person name="Goodwin S."/>
            <person name="Spatafora J."/>
            <person name="Crous P."/>
            <person name="Grigoriev I."/>
        </authorList>
    </citation>
    <scope>NUCLEOTIDE SEQUENCE</scope>
    <source>
        <strain evidence="5">CBS 133067</strain>
    </source>
</reference>
<evidence type="ECO:0000313" key="6">
    <source>
        <dbReference type="Proteomes" id="UP000799772"/>
    </source>
</evidence>
<feature type="domain" description="URB1 N-terminal" evidence="2">
    <location>
        <begin position="107"/>
        <end position="456"/>
    </location>
</feature>
<keyword evidence="6" id="KW-1185">Reference proteome</keyword>
<dbReference type="Pfam" id="PF16201">
    <property type="entry name" value="NopRA1"/>
    <property type="match status" value="1"/>
</dbReference>
<name>A0A9P4M9R6_9PEZI</name>
<gene>
    <name evidence="5" type="ORF">NA57DRAFT_51996</name>
</gene>
<feature type="region of interest" description="Disordered" evidence="1">
    <location>
        <begin position="1"/>
        <end position="34"/>
    </location>
</feature>
<dbReference type="Pfam" id="PF26140">
    <property type="entry name" value="HEAT_URB1"/>
    <property type="match status" value="1"/>
</dbReference>
<evidence type="ECO:0000259" key="4">
    <source>
        <dbReference type="Pfam" id="PF26140"/>
    </source>
</evidence>
<feature type="domain" description="URB1 C-terminal" evidence="3">
    <location>
        <begin position="905"/>
        <end position="1100"/>
    </location>
</feature>
<dbReference type="SUPFAM" id="SSF48371">
    <property type="entry name" value="ARM repeat"/>
    <property type="match status" value="1"/>
</dbReference>
<protein>
    <recommendedName>
        <fullName evidence="7">Nucleolar pre-ribosomal-associated protein 1</fullName>
    </recommendedName>
</protein>
<evidence type="ECO:0008006" key="7">
    <source>
        <dbReference type="Google" id="ProtNLM"/>
    </source>
</evidence>
<evidence type="ECO:0000259" key="2">
    <source>
        <dbReference type="Pfam" id="PF11707"/>
    </source>
</evidence>
<dbReference type="InterPro" id="IPR039844">
    <property type="entry name" value="URB1"/>
</dbReference>
<feature type="domain" description="URB1 central HEAT repeat" evidence="4">
    <location>
        <begin position="646"/>
        <end position="836"/>
    </location>
</feature>